<dbReference type="PANTHER" id="PTHR13924">
    <property type="entry name" value="TRANSFORMING ACIDIC COILED-COIL CONTAINING PROTEIN 1/2"/>
    <property type="match status" value="1"/>
</dbReference>
<evidence type="ECO:0000313" key="9">
    <source>
        <dbReference type="EMBL" id="CAH1183890.1"/>
    </source>
</evidence>
<dbReference type="Pfam" id="PF05010">
    <property type="entry name" value="TACC_C"/>
    <property type="match status" value="1"/>
</dbReference>
<dbReference type="InterPro" id="IPR007707">
    <property type="entry name" value="TACC_C"/>
</dbReference>
<gene>
    <name evidence="9" type="ORF">PHAECO_LOCUS12299</name>
</gene>
<dbReference type="GO" id="GO:0007052">
    <property type="term" value="P:mitotic spindle organization"/>
    <property type="evidence" value="ECO:0007669"/>
    <property type="project" value="InterPro"/>
</dbReference>
<comment type="similarity">
    <text evidence="2">Belongs to the TACC family.</text>
</comment>
<comment type="subcellular location">
    <subcellularLocation>
        <location evidence="1">Cytoplasm</location>
        <location evidence="1">Cytoskeleton</location>
    </subcellularLocation>
</comment>
<sequence>MSGFLSNIMDILKIFRMQEPVSKQLLTKSSELGQYKEVVQEKDVLIRNNTAKLKELENELSELKTKNEALEARLKASSLDENGFQEVMMGYDELFKKVWVERQGFLDKNAVLLSHIENLETSHADLVDKLGKAKEVIDGYKENQEILKTELKEYRQIVDIMEKRYETLKQHSESRISEANIQIDNKEKDNIQEVAKLKAKILQSQAKIIQLGKHVKLDTVPSKKSMFAPLRNNISKT</sequence>
<evidence type="ECO:0000313" key="10">
    <source>
        <dbReference type="Proteomes" id="UP001153737"/>
    </source>
</evidence>
<evidence type="ECO:0000256" key="1">
    <source>
        <dbReference type="ARBA" id="ARBA00004245"/>
    </source>
</evidence>
<name>A0A9P0DSK0_PHACE</name>
<dbReference type="PANTHER" id="PTHR13924:SF10">
    <property type="entry name" value="TRANSFORMING ACIDIC COILED-COIL PROTEIN, ISOFORM K"/>
    <property type="match status" value="1"/>
</dbReference>
<evidence type="ECO:0000256" key="6">
    <source>
        <dbReference type="ARBA" id="ARBA00023212"/>
    </source>
</evidence>
<keyword evidence="4" id="KW-0597">Phosphoprotein</keyword>
<feature type="coiled-coil region" evidence="7">
    <location>
        <begin position="137"/>
        <end position="189"/>
    </location>
</feature>
<evidence type="ECO:0000256" key="7">
    <source>
        <dbReference type="SAM" id="Coils"/>
    </source>
</evidence>
<feature type="domain" description="Transforming acidic coiled-coil-containing protein C-terminal" evidence="8">
    <location>
        <begin position="41"/>
        <end position="215"/>
    </location>
</feature>
<keyword evidence="3" id="KW-0963">Cytoplasm</keyword>
<dbReference type="Proteomes" id="UP001153737">
    <property type="component" value="Chromosome 9"/>
</dbReference>
<evidence type="ECO:0000256" key="5">
    <source>
        <dbReference type="ARBA" id="ARBA00023054"/>
    </source>
</evidence>
<dbReference type="GO" id="GO:0005856">
    <property type="term" value="C:cytoskeleton"/>
    <property type="evidence" value="ECO:0007669"/>
    <property type="project" value="UniProtKB-SubCell"/>
</dbReference>
<dbReference type="GO" id="GO:0005737">
    <property type="term" value="C:cytoplasm"/>
    <property type="evidence" value="ECO:0007669"/>
    <property type="project" value="TreeGrafter"/>
</dbReference>
<evidence type="ECO:0000256" key="4">
    <source>
        <dbReference type="ARBA" id="ARBA00022553"/>
    </source>
</evidence>
<dbReference type="InterPro" id="IPR039915">
    <property type="entry name" value="TACC"/>
</dbReference>
<evidence type="ECO:0000256" key="3">
    <source>
        <dbReference type="ARBA" id="ARBA00022490"/>
    </source>
</evidence>
<keyword evidence="10" id="KW-1185">Reference proteome</keyword>
<proteinExistence type="inferred from homology"/>
<reference evidence="9" key="1">
    <citation type="submission" date="2022-01" db="EMBL/GenBank/DDBJ databases">
        <authorList>
            <person name="King R."/>
        </authorList>
    </citation>
    <scope>NUCLEOTIDE SEQUENCE</scope>
</reference>
<accession>A0A9P0DSK0</accession>
<keyword evidence="5 7" id="KW-0175">Coiled coil</keyword>
<evidence type="ECO:0000259" key="8">
    <source>
        <dbReference type="Pfam" id="PF05010"/>
    </source>
</evidence>
<keyword evidence="6" id="KW-0206">Cytoskeleton</keyword>
<protein>
    <recommendedName>
        <fullName evidence="8">Transforming acidic coiled-coil-containing protein C-terminal domain-containing protein</fullName>
    </recommendedName>
</protein>
<organism evidence="9 10">
    <name type="scientific">Phaedon cochleariae</name>
    <name type="common">Mustard beetle</name>
    <dbReference type="NCBI Taxonomy" id="80249"/>
    <lineage>
        <taxon>Eukaryota</taxon>
        <taxon>Metazoa</taxon>
        <taxon>Ecdysozoa</taxon>
        <taxon>Arthropoda</taxon>
        <taxon>Hexapoda</taxon>
        <taxon>Insecta</taxon>
        <taxon>Pterygota</taxon>
        <taxon>Neoptera</taxon>
        <taxon>Endopterygota</taxon>
        <taxon>Coleoptera</taxon>
        <taxon>Polyphaga</taxon>
        <taxon>Cucujiformia</taxon>
        <taxon>Chrysomeloidea</taxon>
        <taxon>Chrysomelidae</taxon>
        <taxon>Chrysomelinae</taxon>
        <taxon>Chrysomelini</taxon>
        <taxon>Phaedon</taxon>
    </lineage>
</organism>
<dbReference type="AlphaFoldDB" id="A0A9P0DSK0"/>
<evidence type="ECO:0000256" key="2">
    <source>
        <dbReference type="ARBA" id="ARBA00009423"/>
    </source>
</evidence>
<dbReference type="EMBL" id="OU896715">
    <property type="protein sequence ID" value="CAH1183890.1"/>
    <property type="molecule type" value="Genomic_DNA"/>
</dbReference>
<reference evidence="9" key="2">
    <citation type="submission" date="2022-10" db="EMBL/GenBank/DDBJ databases">
        <authorList>
            <consortium name="ENA_rothamsted_submissions"/>
            <consortium name="culmorum"/>
            <person name="King R."/>
        </authorList>
    </citation>
    <scope>NUCLEOTIDE SEQUENCE</scope>
</reference>
<dbReference type="OrthoDB" id="19653at2759"/>
<feature type="coiled-coil region" evidence="7">
    <location>
        <begin position="39"/>
        <end position="80"/>
    </location>
</feature>